<reference evidence="1" key="1">
    <citation type="submission" date="2020-05" db="EMBL/GenBank/DDBJ databases">
        <authorList>
            <person name="Chiriac C."/>
            <person name="Salcher M."/>
            <person name="Ghai R."/>
            <person name="Kavagutti S V."/>
        </authorList>
    </citation>
    <scope>NUCLEOTIDE SEQUENCE</scope>
</reference>
<dbReference type="EMBL" id="LR798353">
    <property type="protein sequence ID" value="CAB5225751.1"/>
    <property type="molecule type" value="Genomic_DNA"/>
</dbReference>
<gene>
    <name evidence="1" type="ORF">UFOVP758_15</name>
</gene>
<name>A0A6J7XD19_9CAUD</name>
<evidence type="ECO:0000313" key="1">
    <source>
        <dbReference type="EMBL" id="CAB5225751.1"/>
    </source>
</evidence>
<accession>A0A6J7XD19</accession>
<protein>
    <submittedName>
        <fullName evidence="1">Uncharacterized protein</fullName>
    </submittedName>
</protein>
<organism evidence="1">
    <name type="scientific">uncultured Caudovirales phage</name>
    <dbReference type="NCBI Taxonomy" id="2100421"/>
    <lineage>
        <taxon>Viruses</taxon>
        <taxon>Duplodnaviria</taxon>
        <taxon>Heunggongvirae</taxon>
        <taxon>Uroviricota</taxon>
        <taxon>Caudoviricetes</taxon>
        <taxon>Peduoviridae</taxon>
        <taxon>Maltschvirus</taxon>
        <taxon>Maltschvirus maltsch</taxon>
    </lineage>
</organism>
<proteinExistence type="predicted"/>
<sequence>MSYSVTIAEVINGLSVTSSATPYTVSITEVVNDITVTPPASNTISITNTTYPVTVSYNAVVVSGGGLADNGIPIGGTTGQILSKINSTDYNTQWINVPATGLQNVVEDTTPQLGGDLDSNGNKIYATVVQPPTAGQLNVGDPTRGYIQISQGVNTDIKITPHGTGAISLDGIKWPTNNGVSGYVLSTDGAGQATWVSTGGLITSANGYALPSSDGAAKQVLKTNGAGQVTWEDEQATYVSEGQPSGAKIGEQWFNPTTQILKVYTSVGWVQLSSDDQQY</sequence>